<dbReference type="InterPro" id="IPR001214">
    <property type="entry name" value="SET_dom"/>
</dbReference>
<protein>
    <recommendedName>
        <fullName evidence="12">[Histone H3]-lysine(27) N-trimethyltransferase</fullName>
    </recommendedName>
</protein>
<keyword evidence="1" id="KW-0489">Methyltransferase</keyword>
<evidence type="ECO:0000256" key="2">
    <source>
        <dbReference type="ARBA" id="ARBA00022679"/>
    </source>
</evidence>
<dbReference type="InterPro" id="IPR046341">
    <property type="entry name" value="SET_dom_sf"/>
</dbReference>
<dbReference type="PANTHER" id="PTHR45747">
    <property type="entry name" value="HISTONE-LYSINE N-METHYLTRANSFERASE E(Z)"/>
    <property type="match status" value="1"/>
</dbReference>
<feature type="domain" description="SET" evidence="8">
    <location>
        <begin position="1342"/>
        <end position="1459"/>
    </location>
</feature>
<evidence type="ECO:0000256" key="3">
    <source>
        <dbReference type="ARBA" id="ARBA00022691"/>
    </source>
</evidence>
<dbReference type="EMBL" id="CAKLBY020000223">
    <property type="protein sequence ID" value="CAK7936207.1"/>
    <property type="molecule type" value="Genomic_DNA"/>
</dbReference>
<feature type="region of interest" description="Disordered" evidence="7">
    <location>
        <begin position="136"/>
        <end position="203"/>
    </location>
</feature>
<evidence type="ECO:0000259" key="9">
    <source>
        <dbReference type="PROSITE" id="PS51633"/>
    </source>
</evidence>
<keyword evidence="3" id="KW-0949">S-adenosyl-L-methionine</keyword>
<keyword evidence="5" id="KW-0804">Transcription</keyword>
<feature type="compositionally biased region" description="Low complexity" evidence="7">
    <location>
        <begin position="486"/>
        <end position="495"/>
    </location>
</feature>
<feature type="compositionally biased region" description="Low complexity" evidence="7">
    <location>
        <begin position="438"/>
        <end position="447"/>
    </location>
</feature>
<dbReference type="SUPFAM" id="SSF82199">
    <property type="entry name" value="SET domain"/>
    <property type="match status" value="1"/>
</dbReference>
<accession>A0AAV1UQ96</accession>
<dbReference type="InterPro" id="IPR033467">
    <property type="entry name" value="Tesmin/TSO1-like_CXC"/>
</dbReference>
<feature type="compositionally biased region" description="Polar residues" evidence="7">
    <location>
        <begin position="98"/>
        <end position="119"/>
    </location>
</feature>
<proteinExistence type="predicted"/>
<feature type="region of interest" description="Disordered" evidence="7">
    <location>
        <begin position="238"/>
        <end position="367"/>
    </location>
</feature>
<gene>
    <name evidence="10" type="ORF">PM001_LOCUS21357</name>
</gene>
<evidence type="ECO:0008006" key="12">
    <source>
        <dbReference type="Google" id="ProtNLM"/>
    </source>
</evidence>
<feature type="compositionally biased region" description="Acidic residues" evidence="7">
    <location>
        <begin position="317"/>
        <end position="327"/>
    </location>
</feature>
<organism evidence="10 11">
    <name type="scientific">Peronospora matthiolae</name>
    <dbReference type="NCBI Taxonomy" id="2874970"/>
    <lineage>
        <taxon>Eukaryota</taxon>
        <taxon>Sar</taxon>
        <taxon>Stramenopiles</taxon>
        <taxon>Oomycota</taxon>
        <taxon>Peronosporomycetes</taxon>
        <taxon>Peronosporales</taxon>
        <taxon>Peronosporaceae</taxon>
        <taxon>Peronospora</taxon>
    </lineage>
</organism>
<dbReference type="GO" id="GO:0031507">
    <property type="term" value="P:heterochromatin formation"/>
    <property type="evidence" value="ECO:0007669"/>
    <property type="project" value="TreeGrafter"/>
</dbReference>
<dbReference type="Pfam" id="PF18264">
    <property type="entry name" value="preSET_CXC"/>
    <property type="match status" value="1"/>
</dbReference>
<feature type="region of interest" description="Disordered" evidence="7">
    <location>
        <begin position="486"/>
        <end position="514"/>
    </location>
</feature>
<dbReference type="CDD" id="cd10519">
    <property type="entry name" value="SET_EZH"/>
    <property type="match status" value="1"/>
</dbReference>
<keyword evidence="4" id="KW-0805">Transcription regulation</keyword>
<feature type="compositionally biased region" description="Polar residues" evidence="7">
    <location>
        <begin position="291"/>
        <end position="311"/>
    </location>
</feature>
<evidence type="ECO:0000259" key="8">
    <source>
        <dbReference type="PROSITE" id="PS50280"/>
    </source>
</evidence>
<feature type="domain" description="CXC" evidence="9">
    <location>
        <begin position="1220"/>
        <end position="1322"/>
    </location>
</feature>
<dbReference type="GO" id="GO:0032259">
    <property type="term" value="P:methylation"/>
    <property type="evidence" value="ECO:0007669"/>
    <property type="project" value="UniProtKB-KW"/>
</dbReference>
<dbReference type="GO" id="GO:0140951">
    <property type="term" value="F:histone H3K27 trimethyltransferase activity"/>
    <property type="evidence" value="ECO:0007669"/>
    <property type="project" value="UniProtKB-EC"/>
</dbReference>
<dbReference type="Proteomes" id="UP001162060">
    <property type="component" value="Unassembled WGS sequence"/>
</dbReference>
<name>A0AAV1UQ96_9STRA</name>
<dbReference type="PROSITE" id="PS50280">
    <property type="entry name" value="SET"/>
    <property type="match status" value="1"/>
</dbReference>
<dbReference type="GO" id="GO:0005634">
    <property type="term" value="C:nucleus"/>
    <property type="evidence" value="ECO:0007669"/>
    <property type="project" value="TreeGrafter"/>
</dbReference>
<dbReference type="InterPro" id="IPR045318">
    <property type="entry name" value="EZH1/2-like"/>
</dbReference>
<dbReference type="InterPro" id="IPR026489">
    <property type="entry name" value="CXC_dom"/>
</dbReference>
<feature type="compositionally biased region" description="Basic residues" evidence="7">
    <location>
        <begin position="53"/>
        <end position="62"/>
    </location>
</feature>
<comment type="catalytic activity">
    <reaction evidence="6">
        <text>L-lysyl(27)-[histone H3] + 3 S-adenosyl-L-methionine = N(6),N(6),N(6)-trimethyl-L-lysyl(27)-[histone H3] + 3 S-adenosyl-L-homocysteine + 3 H(+)</text>
        <dbReference type="Rhea" id="RHEA:60292"/>
        <dbReference type="Rhea" id="RHEA-COMP:15535"/>
        <dbReference type="Rhea" id="RHEA-COMP:15548"/>
        <dbReference type="ChEBI" id="CHEBI:15378"/>
        <dbReference type="ChEBI" id="CHEBI:29969"/>
        <dbReference type="ChEBI" id="CHEBI:57856"/>
        <dbReference type="ChEBI" id="CHEBI:59789"/>
        <dbReference type="ChEBI" id="CHEBI:61961"/>
        <dbReference type="EC" id="2.1.1.356"/>
    </reaction>
</comment>
<evidence type="ECO:0000256" key="4">
    <source>
        <dbReference type="ARBA" id="ARBA00023015"/>
    </source>
</evidence>
<dbReference type="SMART" id="SM00317">
    <property type="entry name" value="SET"/>
    <property type="match status" value="1"/>
</dbReference>
<keyword evidence="2" id="KW-0808">Transferase</keyword>
<reference evidence="10" key="1">
    <citation type="submission" date="2024-01" db="EMBL/GenBank/DDBJ databases">
        <authorList>
            <person name="Webb A."/>
        </authorList>
    </citation>
    <scope>NUCLEOTIDE SEQUENCE</scope>
    <source>
        <strain evidence="10">Pm1</strain>
    </source>
</reference>
<dbReference type="Pfam" id="PF00856">
    <property type="entry name" value="SET"/>
    <property type="match status" value="1"/>
</dbReference>
<evidence type="ECO:0000256" key="1">
    <source>
        <dbReference type="ARBA" id="ARBA00022603"/>
    </source>
</evidence>
<dbReference type="SMART" id="SM01114">
    <property type="entry name" value="CXC"/>
    <property type="match status" value="1"/>
</dbReference>
<dbReference type="GO" id="GO:0003682">
    <property type="term" value="F:chromatin binding"/>
    <property type="evidence" value="ECO:0007669"/>
    <property type="project" value="TreeGrafter"/>
</dbReference>
<feature type="region of interest" description="Disordered" evidence="7">
    <location>
        <begin position="1"/>
        <end position="122"/>
    </location>
</feature>
<evidence type="ECO:0000313" key="11">
    <source>
        <dbReference type="Proteomes" id="UP001162060"/>
    </source>
</evidence>
<dbReference type="PROSITE" id="PS51633">
    <property type="entry name" value="CXC"/>
    <property type="match status" value="1"/>
</dbReference>
<evidence type="ECO:0000256" key="7">
    <source>
        <dbReference type="SAM" id="MobiDB-lite"/>
    </source>
</evidence>
<sequence length="1492" mass="166992">MSATHEVIELLSSSDEASSGLHRLARRKLRTNAQLKPGHHPPPPSSGDARGNTRVRRTRMSSRRSEASQESQGSETRMEHPKQLRRPPQLKQAKVAPTTATGALTRSSRQGRGGETQQIKEAMSFCELQAQEQMMARFQAQNRKKTPDKQKEPSSTSVAAGQVARKSGRLKGKNGVTALQAKKGAAQQSHAKKGQKPVFSVRVGDEQYDSVYDEEEEREQAERVFCTETPVRREKCLRKQKWGTKRGVTWASESGCKSMDKVSVSRKSGDDHPKSGRKQRGVQNMAFVTRPEQQQTTAGRKQKQQAFSMTRQSDSSQADEQESEQESVQESGEPSGKESEDNEAEVSTLPRYWRQEKAPSQSKSKSKAIFVRSTAVHLKKRSREKLASVLPPRDVCASEAAEHTAQDDTSAAESVPGILSWELQEQEKMFSRLRAQKKSVSSDVSSTDQKKRHYACGPTSADMTNGSSCRARMGGYQKKTYSIPSLSSSFSPPRSRNGFPASDAKSVAGAESTVPPVEIPTTPVVHSTTWRRLVIEKAPPNIIVGTSASPYAYGFDRPLWTYDTTGLLEEECKFRAVGLGTATTEVNIENQPPSQSEVNVQVRYLVSQELLRIQKYHVQRVRHTLRSMRQQLAEYFKSLQELRSERCRRLRWLEIANYRTWSDVSVGERVTAKRLLQNSMHIGLPYNCLVGAVRYYVQQDKPPFESVVHPETVIYLPNDITAICQSFTMIGIRKNAFVEEDPILRYVPYLGDGQEMVIDNDLYSGTTMSRERQIAVFGEGTELNVIKPSARDDEILECILRVVVEKCGTSEHVFRALEEAGFSQPRIDYLGMKEQARATEVTAVRIAKVKELVAVQKKSFTTEQSGNTVAGTNACRALYNLAQHQWFLQNTSEHQSLGVRLQPPLSVFESNYADAPEAHGIRDRATYEGLVEWHRDLFCRRCYSYDCSEHGIQNPQRSARADPIYPMVFALDVLLAGQETMSRESDLGADECSPKDTMLSLESEEAIVLAGSDSSSSLDDDAQNNTNQPILVDQPSPQPAALNRRSGRTQTRISSLASKSLQSQEKMLEIQRLANLERQRKRREKFSRAPDNSEYLDDAYIPAVTATQQMLLSETQPCGPFCRLSAGDIDQRDSCGPMRRIDAVLVRKLAATLGPNACMLSAMVRSPWCTCAQIFNFLTEEKKRNNSGDHSGNENNLLMATQRQQKGRHSAVAGLNRSLSKRAREHRSFDHEKKLSYEPCNHEGVCDGTCQCTQRGHSCNKTCSCSRECPNRFQGCKCSAGKCCTLACPCYTAGRECDPDYCFHCGASDAAVMAFHPTLSSQSCYDLHICCNVNMLRNSFQKKICVAFSATHGWGAFALEPIRKDEFVLEYTGELITDEEAERRGAIYDRKFVSYLFGVNSEYVVDAARKGNKAKFANHRTKKKANMNVKVIVSNGEHRIGLFAREAIEVGAELFFDYGYTHDSAPNWSHHGRSMSEQFVCDVIDDENELEQ</sequence>
<dbReference type="PANTHER" id="PTHR45747:SF4">
    <property type="entry name" value="HISTONE-LYSINE N-METHYLTRANSFERASE E(Z)"/>
    <property type="match status" value="1"/>
</dbReference>
<evidence type="ECO:0000256" key="6">
    <source>
        <dbReference type="ARBA" id="ARBA00048568"/>
    </source>
</evidence>
<comment type="caution">
    <text evidence="10">The sequence shown here is derived from an EMBL/GenBank/DDBJ whole genome shotgun (WGS) entry which is preliminary data.</text>
</comment>
<feature type="region of interest" description="Disordered" evidence="7">
    <location>
        <begin position="438"/>
        <end position="462"/>
    </location>
</feature>
<evidence type="ECO:0000256" key="5">
    <source>
        <dbReference type="ARBA" id="ARBA00023163"/>
    </source>
</evidence>
<dbReference type="InterPro" id="IPR041355">
    <property type="entry name" value="Pre-SET_CXC"/>
</dbReference>
<feature type="region of interest" description="Disordered" evidence="7">
    <location>
        <begin position="1012"/>
        <end position="1052"/>
    </location>
</feature>
<dbReference type="Gene3D" id="2.170.270.10">
    <property type="entry name" value="SET domain"/>
    <property type="match status" value="1"/>
</dbReference>
<evidence type="ECO:0000313" key="10">
    <source>
        <dbReference type="EMBL" id="CAK7936207.1"/>
    </source>
</evidence>